<dbReference type="GO" id="GO:0006011">
    <property type="term" value="P:UDP-alpha-D-glucose metabolic process"/>
    <property type="evidence" value="ECO:0007669"/>
    <property type="project" value="InterPro"/>
</dbReference>
<dbReference type="AlphaFoldDB" id="A0A9D1WXG0"/>
<reference evidence="7" key="2">
    <citation type="submission" date="2021-04" db="EMBL/GenBank/DDBJ databases">
        <authorList>
            <person name="Gilroy R."/>
        </authorList>
    </citation>
    <scope>NUCLEOTIDE SEQUENCE</scope>
    <source>
        <strain evidence="7">CHK191-13928</strain>
    </source>
</reference>
<evidence type="ECO:0000256" key="6">
    <source>
        <dbReference type="SAM" id="Phobius"/>
    </source>
</evidence>
<dbReference type="Gene3D" id="2.60.120.260">
    <property type="entry name" value="Galactose-binding domain-like"/>
    <property type="match status" value="2"/>
</dbReference>
<evidence type="ECO:0000256" key="4">
    <source>
        <dbReference type="ARBA" id="ARBA00022989"/>
    </source>
</evidence>
<evidence type="ECO:0000256" key="1">
    <source>
        <dbReference type="ARBA" id="ARBA00004162"/>
    </source>
</evidence>
<dbReference type="Pfam" id="PF03170">
    <property type="entry name" value="BcsB"/>
    <property type="match status" value="1"/>
</dbReference>
<evidence type="ECO:0000313" key="7">
    <source>
        <dbReference type="EMBL" id="HIX68958.1"/>
    </source>
</evidence>
<dbReference type="InterPro" id="IPR018513">
    <property type="entry name" value="Cell_synthase_bac"/>
</dbReference>
<gene>
    <name evidence="7" type="ORF">H9735_12660</name>
</gene>
<dbReference type="PANTHER" id="PTHR39083">
    <property type="entry name" value="CYCLIC DI-GMP-BINDING PROTEIN"/>
    <property type="match status" value="1"/>
</dbReference>
<keyword evidence="3 6" id="KW-0812">Transmembrane</keyword>
<keyword evidence="2" id="KW-1003">Cell membrane</keyword>
<dbReference type="PANTHER" id="PTHR39083:SF1">
    <property type="entry name" value="CYCLIC DI-GMP-BINDING PROTEIN"/>
    <property type="match status" value="1"/>
</dbReference>
<protein>
    <submittedName>
        <fullName evidence="7">Cellulose biosynthesis cyclic di-GMP-binding regulatory protein BcsB</fullName>
    </submittedName>
</protein>
<evidence type="ECO:0000256" key="5">
    <source>
        <dbReference type="ARBA" id="ARBA00023136"/>
    </source>
</evidence>
<evidence type="ECO:0000256" key="2">
    <source>
        <dbReference type="ARBA" id="ARBA00022475"/>
    </source>
</evidence>
<keyword evidence="5 6" id="KW-0472">Membrane</keyword>
<organism evidence="7 8">
    <name type="scientific">Candidatus Anaerostipes excrementavium</name>
    <dbReference type="NCBI Taxonomy" id="2838463"/>
    <lineage>
        <taxon>Bacteria</taxon>
        <taxon>Bacillati</taxon>
        <taxon>Bacillota</taxon>
        <taxon>Clostridia</taxon>
        <taxon>Lachnospirales</taxon>
        <taxon>Lachnospiraceae</taxon>
        <taxon>Anaerostipes</taxon>
    </lineage>
</organism>
<comment type="subcellular location">
    <subcellularLocation>
        <location evidence="1">Cell membrane</location>
        <topology evidence="1">Single-pass membrane protein</topology>
    </subcellularLocation>
</comment>
<dbReference type="EMBL" id="DXEM01000038">
    <property type="protein sequence ID" value="HIX68958.1"/>
    <property type="molecule type" value="Genomic_DNA"/>
</dbReference>
<accession>A0A9D1WXG0</accession>
<name>A0A9D1WXG0_9FIRM</name>
<dbReference type="GO" id="GO:0005886">
    <property type="term" value="C:plasma membrane"/>
    <property type="evidence" value="ECO:0007669"/>
    <property type="project" value="UniProtKB-SubCell"/>
</dbReference>
<reference evidence="7" key="1">
    <citation type="journal article" date="2021" name="PeerJ">
        <title>Extensive microbial diversity within the chicken gut microbiome revealed by metagenomics and culture.</title>
        <authorList>
            <person name="Gilroy R."/>
            <person name="Ravi A."/>
            <person name="Getino M."/>
            <person name="Pursley I."/>
            <person name="Horton D.L."/>
            <person name="Alikhan N.F."/>
            <person name="Baker D."/>
            <person name="Gharbi K."/>
            <person name="Hall N."/>
            <person name="Watson M."/>
            <person name="Adriaenssens E.M."/>
            <person name="Foster-Nyarko E."/>
            <person name="Jarju S."/>
            <person name="Secka A."/>
            <person name="Antonio M."/>
            <person name="Oren A."/>
            <person name="Chaudhuri R.R."/>
            <person name="La Ragione R."/>
            <person name="Hildebrand F."/>
            <person name="Pallen M.J."/>
        </authorList>
    </citation>
    <scope>NUCLEOTIDE SEQUENCE</scope>
    <source>
        <strain evidence="7">CHK191-13928</strain>
    </source>
</reference>
<keyword evidence="4 6" id="KW-1133">Transmembrane helix</keyword>
<sequence>MSRWKSRWNILVLIAAFFWIWAFGTVEIRAAEPVNTEVHFENDRVLDGVYKEETVYFQVEDYWKMEAAAAEVHIKLSSMLLDVPAELTFEVNGTPVKSIDLSYKKGANQTISMAIPVDQLKEGVNSFTVTGFAQIYDEEGCLDEFSGANWVVIQKDSLIDLFYQMKEPSYKISEYPYPLISSANKTGEGVAVAVPDQASDDELTAAAWIKAGLAQAAESKDQVKLMYSSEYTKEKRPAVVISLYEHLDENQKKILKNKGISKEKLKNHAAILITKKEKGTEEILIVSEKGSCLTEAAWLLMDESRRTQETTDTALVKDGSADLLKKNEKNSTEINVSDWNGSEEGIELKGSFRREYTLYPPEGITYVLGTEDRLELNFRYSENLDFNRSLFTVYVNGEPIGSKKLKKSEAGGDKLELVIPEDLAGEKLDSITFAFDLEIEELYCTMRLDEMPWGFVSGDSAIKLSGLQNNYLSFEVTPYPFVKNGTADHYMYVVPDSPSKAELETLGTLAGMYGRSMKPYGEMEVVSVGQMSKKEAKNAQVAVIGTFQNQKILKEVNQELPFSIDMDNKKFKGNDQFAFSDLYAASTAVMQIIPSTYNEDNAMLVVAAPNDAALGYLNTYLCDLEKQENLKGDAVIVDSGLEMRSFKFQSSSIESERPNLRERLEQNKETVIFSVIAVAVMLLILLAAVLIFIRTRAINKKEDQ</sequence>
<dbReference type="Proteomes" id="UP000886721">
    <property type="component" value="Unassembled WGS sequence"/>
</dbReference>
<feature type="transmembrane region" description="Helical" evidence="6">
    <location>
        <begin position="671"/>
        <end position="693"/>
    </location>
</feature>
<comment type="caution">
    <text evidence="7">The sequence shown here is derived from an EMBL/GenBank/DDBJ whole genome shotgun (WGS) entry which is preliminary data.</text>
</comment>
<evidence type="ECO:0000256" key="3">
    <source>
        <dbReference type="ARBA" id="ARBA00022692"/>
    </source>
</evidence>
<proteinExistence type="predicted"/>
<evidence type="ECO:0000313" key="8">
    <source>
        <dbReference type="Proteomes" id="UP000886721"/>
    </source>
</evidence>